<accession>A0A6J4SCD0</accession>
<sequence>MAFVPTEEEAVPRDPAEGFAAVLALRTLADRLEAGQVERAVAEGWSWADIAAALGVSRQAVHKKHARRLKALGLRSGRGRV</sequence>
<dbReference type="SUPFAM" id="SSF88659">
    <property type="entry name" value="Sigma3 and sigma4 domains of RNA polymerase sigma factors"/>
    <property type="match status" value="1"/>
</dbReference>
<organism evidence="1">
    <name type="scientific">uncultured Solirubrobacteraceae bacterium</name>
    <dbReference type="NCBI Taxonomy" id="1162706"/>
    <lineage>
        <taxon>Bacteria</taxon>
        <taxon>Bacillati</taxon>
        <taxon>Actinomycetota</taxon>
        <taxon>Thermoleophilia</taxon>
        <taxon>Solirubrobacterales</taxon>
        <taxon>Solirubrobacteraceae</taxon>
        <taxon>environmental samples</taxon>
    </lineage>
</organism>
<proteinExistence type="predicted"/>
<dbReference type="InterPro" id="IPR013324">
    <property type="entry name" value="RNA_pol_sigma_r3/r4-like"/>
</dbReference>
<gene>
    <name evidence="1" type="ORF">AVDCRST_MAG67-1311</name>
</gene>
<evidence type="ECO:0008006" key="2">
    <source>
        <dbReference type="Google" id="ProtNLM"/>
    </source>
</evidence>
<evidence type="ECO:0000313" key="1">
    <source>
        <dbReference type="EMBL" id="CAA9490473.1"/>
    </source>
</evidence>
<protein>
    <recommendedName>
        <fullName evidence="2">RNA polymerase sigma factor 70 region 4 type 2 domain-containing protein</fullName>
    </recommendedName>
</protein>
<dbReference type="Pfam" id="PF13384">
    <property type="entry name" value="HTH_23"/>
    <property type="match status" value="1"/>
</dbReference>
<dbReference type="Gene3D" id="1.10.10.10">
    <property type="entry name" value="Winged helix-like DNA-binding domain superfamily/Winged helix DNA-binding domain"/>
    <property type="match status" value="1"/>
</dbReference>
<dbReference type="EMBL" id="CADCVQ010000062">
    <property type="protein sequence ID" value="CAA9490473.1"/>
    <property type="molecule type" value="Genomic_DNA"/>
</dbReference>
<dbReference type="AlphaFoldDB" id="A0A6J4SCD0"/>
<dbReference type="InterPro" id="IPR036388">
    <property type="entry name" value="WH-like_DNA-bd_sf"/>
</dbReference>
<name>A0A6J4SCD0_9ACTN</name>
<reference evidence="1" key="1">
    <citation type="submission" date="2020-02" db="EMBL/GenBank/DDBJ databases">
        <authorList>
            <person name="Meier V. D."/>
        </authorList>
    </citation>
    <scope>NUCLEOTIDE SEQUENCE</scope>
    <source>
        <strain evidence="1">AVDCRST_MAG67</strain>
    </source>
</reference>